<gene>
    <name evidence="1" type="ORF">METZ01_LOCUS350388</name>
</gene>
<organism evidence="1">
    <name type="scientific">marine metagenome</name>
    <dbReference type="NCBI Taxonomy" id="408172"/>
    <lineage>
        <taxon>unclassified sequences</taxon>
        <taxon>metagenomes</taxon>
        <taxon>ecological metagenomes</taxon>
    </lineage>
</organism>
<dbReference type="AlphaFoldDB" id="A0A382RIK2"/>
<evidence type="ECO:0000313" key="1">
    <source>
        <dbReference type="EMBL" id="SVC97534.1"/>
    </source>
</evidence>
<dbReference type="EMBL" id="UINC01121998">
    <property type="protein sequence ID" value="SVC97534.1"/>
    <property type="molecule type" value="Genomic_DNA"/>
</dbReference>
<name>A0A382RIK2_9ZZZZ</name>
<accession>A0A382RIK2</accession>
<proteinExistence type="predicted"/>
<feature type="non-terminal residue" evidence="1">
    <location>
        <position position="63"/>
    </location>
</feature>
<protein>
    <submittedName>
        <fullName evidence="1">Uncharacterized protein</fullName>
    </submittedName>
</protein>
<reference evidence="1" key="1">
    <citation type="submission" date="2018-05" db="EMBL/GenBank/DDBJ databases">
        <authorList>
            <person name="Lanie J.A."/>
            <person name="Ng W.-L."/>
            <person name="Kazmierczak K.M."/>
            <person name="Andrzejewski T.M."/>
            <person name="Davidsen T.M."/>
            <person name="Wayne K.J."/>
            <person name="Tettelin H."/>
            <person name="Glass J.I."/>
            <person name="Rusch D."/>
            <person name="Podicherti R."/>
            <person name="Tsui H.-C.T."/>
            <person name="Winkler M.E."/>
        </authorList>
    </citation>
    <scope>NUCLEOTIDE SEQUENCE</scope>
</reference>
<sequence>MKFLLFLFFVILGSSFSLSSEEMLNNDYNLYDRPYSPDELRSGRSFLKKETMKMEIDDFDNPG</sequence>